<dbReference type="Proteomes" id="UP000310158">
    <property type="component" value="Unassembled WGS sequence"/>
</dbReference>
<comment type="caution">
    <text evidence="2">The sequence shown here is derived from an EMBL/GenBank/DDBJ whole genome shotgun (WGS) entry which is preliminary data.</text>
</comment>
<protein>
    <submittedName>
        <fullName evidence="2">Uncharacterized protein</fullName>
    </submittedName>
</protein>
<feature type="region of interest" description="Disordered" evidence="1">
    <location>
        <begin position="103"/>
        <end position="136"/>
    </location>
</feature>
<dbReference type="AlphaFoldDB" id="A0A4S4LXM8"/>
<proteinExistence type="predicted"/>
<dbReference type="EMBL" id="SGPL01000230">
    <property type="protein sequence ID" value="THH15090.1"/>
    <property type="molecule type" value="Genomic_DNA"/>
</dbReference>
<accession>A0A4S4LXM8</accession>
<feature type="region of interest" description="Disordered" evidence="1">
    <location>
        <begin position="50"/>
        <end position="87"/>
    </location>
</feature>
<evidence type="ECO:0000256" key="1">
    <source>
        <dbReference type="SAM" id="MobiDB-lite"/>
    </source>
</evidence>
<keyword evidence="3" id="KW-1185">Reference proteome</keyword>
<evidence type="ECO:0000313" key="2">
    <source>
        <dbReference type="EMBL" id="THH15090.1"/>
    </source>
</evidence>
<feature type="compositionally biased region" description="Basic residues" evidence="1">
    <location>
        <begin position="198"/>
        <end position="212"/>
    </location>
</feature>
<organism evidence="2 3">
    <name type="scientific">Bondarzewia mesenterica</name>
    <dbReference type="NCBI Taxonomy" id="1095465"/>
    <lineage>
        <taxon>Eukaryota</taxon>
        <taxon>Fungi</taxon>
        <taxon>Dikarya</taxon>
        <taxon>Basidiomycota</taxon>
        <taxon>Agaricomycotina</taxon>
        <taxon>Agaricomycetes</taxon>
        <taxon>Russulales</taxon>
        <taxon>Bondarzewiaceae</taxon>
        <taxon>Bondarzewia</taxon>
    </lineage>
</organism>
<gene>
    <name evidence="2" type="ORF">EW146_g5333</name>
</gene>
<sequence length="220" mass="24006">MRSTTDWSIRKDAGSGSQTIWESEACARGMKRFRGVRRSKLACEELCSPHRVQAQAQPSRPSPPCAPKARTRSHMPNAKHTARPPDATDALARTRLCHGNRVHPHTPARGKSHSPANRAFLGSSTSPSSTFILEDPSGGREKVKMEMSGHDDTITRVTPGAHLGFPSVRLGSADVDVEYASPFAPLGVDSCGLKTLSRARRGGKKRHHHHRSIDRLSNTI</sequence>
<feature type="region of interest" description="Disordered" evidence="1">
    <location>
        <begin position="198"/>
        <end position="220"/>
    </location>
</feature>
<feature type="compositionally biased region" description="Polar residues" evidence="1">
    <location>
        <begin position="122"/>
        <end position="131"/>
    </location>
</feature>
<evidence type="ECO:0000313" key="3">
    <source>
        <dbReference type="Proteomes" id="UP000310158"/>
    </source>
</evidence>
<name>A0A4S4LXM8_9AGAM</name>
<feature type="compositionally biased region" description="Basic residues" evidence="1">
    <location>
        <begin position="103"/>
        <end position="112"/>
    </location>
</feature>
<reference evidence="2 3" key="1">
    <citation type="submission" date="2019-02" db="EMBL/GenBank/DDBJ databases">
        <title>Genome sequencing of the rare red list fungi Bondarzewia mesenterica.</title>
        <authorList>
            <person name="Buettner E."/>
            <person name="Kellner H."/>
        </authorList>
    </citation>
    <scope>NUCLEOTIDE SEQUENCE [LARGE SCALE GENOMIC DNA]</scope>
    <source>
        <strain evidence="2 3">DSM 108281</strain>
    </source>
</reference>